<dbReference type="Pfam" id="PF12874">
    <property type="entry name" value="zf-met"/>
    <property type="match status" value="1"/>
</dbReference>
<feature type="domain" description="C2H2-type" evidence="2">
    <location>
        <begin position="141"/>
        <end position="167"/>
    </location>
</feature>
<protein>
    <recommendedName>
        <fullName evidence="2">C2H2-type domain-containing protein</fullName>
    </recommendedName>
</protein>
<sequence length="490" mass="57846">MHIRNEGILEKCTVCDKNIKDKDSLNHHLKMHKTSESILEKCEYCNKNFSNKFSLKRHLIYIHNLVEVTLKNCKICNEKFSNKLSLNCHLRGIHNINNGVLEICGICNKNFSNKFSLNRHLRSVHNIALDSKHNKNEGSFEKCKVCEKNFKNKFSLNRHLRFIHNLEIFDFKQHINKESLEECNVCHKNFKNKFSLKRHLKSMHKIIDFDLKHNSSESSFEKCKICSKNFKSKFSLKYHLQNKHNIDGKYKLKFCCPICKELIPRFNGFIKHSFERHDIDIKTEEIEFQSISEFLTWKNNVEKESKTFFIKKNSLFLRSSNKRIYYFHCNRSGFYRPQVTNFNRKRKIKLQGSRKINAFCPCRIRAELFTDGKVLVQYCSTHIGHKTDLIHLPLKLEERHNIATQIANKIPYNTILENVFTSLNTESYGRIHLLTKQDLRNIEVEFGLSEDNGGNFIDGINGDESTMLLQVEPNEIVIEEELFMVEIENE</sequence>
<gene>
    <name evidence="3" type="ORF">g.18541</name>
</gene>
<dbReference type="AlphaFoldDB" id="A0A1B6D3D5"/>
<feature type="domain" description="C2H2-type" evidence="2">
    <location>
        <begin position="71"/>
        <end position="99"/>
    </location>
</feature>
<dbReference type="InterPro" id="IPR036236">
    <property type="entry name" value="Znf_C2H2_sf"/>
</dbReference>
<dbReference type="InterPro" id="IPR013087">
    <property type="entry name" value="Znf_C2H2_type"/>
</dbReference>
<dbReference type="Pfam" id="PF00096">
    <property type="entry name" value="zf-C2H2"/>
    <property type="match status" value="6"/>
</dbReference>
<accession>A0A1B6D3D5</accession>
<dbReference type="PANTHER" id="PTHR33936">
    <property type="entry name" value="PROTEIN CBG17840"/>
    <property type="match status" value="1"/>
</dbReference>
<keyword evidence="1" id="KW-0863">Zinc-finger</keyword>
<feature type="domain" description="C2H2-type" evidence="2">
    <location>
        <begin position="40"/>
        <end position="63"/>
    </location>
</feature>
<feature type="domain" description="C2H2-type" evidence="2">
    <location>
        <begin position="221"/>
        <end position="249"/>
    </location>
</feature>
<dbReference type="SMART" id="SM00355">
    <property type="entry name" value="ZnF_C2H2"/>
    <property type="match status" value="8"/>
</dbReference>
<evidence type="ECO:0000259" key="2">
    <source>
        <dbReference type="PROSITE" id="PS50157"/>
    </source>
</evidence>
<reference evidence="3" key="1">
    <citation type="submission" date="2015-12" db="EMBL/GenBank/DDBJ databases">
        <title>De novo transcriptome assembly of four potential Pierce s Disease insect vectors from Arizona vineyards.</title>
        <authorList>
            <person name="Tassone E.E."/>
        </authorList>
    </citation>
    <scope>NUCLEOTIDE SEQUENCE</scope>
</reference>
<evidence type="ECO:0000256" key="1">
    <source>
        <dbReference type="PROSITE-ProRule" id="PRU00042"/>
    </source>
</evidence>
<feature type="domain" description="C2H2-type" evidence="2">
    <location>
        <begin position="10"/>
        <end position="37"/>
    </location>
</feature>
<dbReference type="PROSITE" id="PS00028">
    <property type="entry name" value="ZINC_FINGER_C2H2_1"/>
    <property type="match status" value="7"/>
</dbReference>
<dbReference type="GO" id="GO:0008270">
    <property type="term" value="F:zinc ion binding"/>
    <property type="evidence" value="ECO:0007669"/>
    <property type="project" value="UniProtKB-KW"/>
</dbReference>
<evidence type="ECO:0000313" key="3">
    <source>
        <dbReference type="EMBL" id="JAS20219.1"/>
    </source>
</evidence>
<keyword evidence="1" id="KW-0479">Metal-binding</keyword>
<dbReference type="EMBL" id="GEDC01017079">
    <property type="protein sequence ID" value="JAS20219.1"/>
    <property type="molecule type" value="Transcribed_RNA"/>
</dbReference>
<name>A0A1B6D3D5_9HEMI</name>
<dbReference type="PROSITE" id="PS50157">
    <property type="entry name" value="ZINC_FINGER_C2H2_2"/>
    <property type="match status" value="7"/>
</dbReference>
<keyword evidence="1" id="KW-0862">Zinc</keyword>
<organism evidence="3">
    <name type="scientific">Clastoptera arizonana</name>
    <name type="common">Arizona spittle bug</name>
    <dbReference type="NCBI Taxonomy" id="38151"/>
    <lineage>
        <taxon>Eukaryota</taxon>
        <taxon>Metazoa</taxon>
        <taxon>Ecdysozoa</taxon>
        <taxon>Arthropoda</taxon>
        <taxon>Hexapoda</taxon>
        <taxon>Insecta</taxon>
        <taxon>Pterygota</taxon>
        <taxon>Neoptera</taxon>
        <taxon>Paraneoptera</taxon>
        <taxon>Hemiptera</taxon>
        <taxon>Auchenorrhyncha</taxon>
        <taxon>Cercopoidea</taxon>
        <taxon>Clastopteridae</taxon>
        <taxon>Clastoptera</taxon>
    </lineage>
</organism>
<feature type="domain" description="C2H2-type" evidence="2">
    <location>
        <begin position="102"/>
        <end position="125"/>
    </location>
</feature>
<dbReference type="InterPro" id="IPR052797">
    <property type="entry name" value="RegFact_GeneExpr_CellDeath"/>
</dbReference>
<proteinExistence type="predicted"/>
<feature type="domain" description="C2H2-type" evidence="2">
    <location>
        <begin position="181"/>
        <end position="204"/>
    </location>
</feature>
<dbReference type="Gene3D" id="3.30.160.60">
    <property type="entry name" value="Classic Zinc Finger"/>
    <property type="match status" value="4"/>
</dbReference>
<dbReference type="PANTHER" id="PTHR33936:SF24">
    <property type="entry name" value="C2H2-TYPE DOMAIN-CONTAINING PROTEIN"/>
    <property type="match status" value="1"/>
</dbReference>
<dbReference type="SUPFAM" id="SSF57667">
    <property type="entry name" value="beta-beta-alpha zinc fingers"/>
    <property type="match status" value="4"/>
</dbReference>